<keyword evidence="3" id="KW-1185">Reference proteome</keyword>
<comment type="caution">
    <text evidence="2">The sequence shown here is derived from an EMBL/GenBank/DDBJ whole genome shotgun (WGS) entry which is preliminary data.</text>
</comment>
<feature type="chain" id="PRO_5012119294" evidence="1">
    <location>
        <begin position="23"/>
        <end position="421"/>
    </location>
</feature>
<evidence type="ECO:0000313" key="3">
    <source>
        <dbReference type="Proteomes" id="UP000187283"/>
    </source>
</evidence>
<proteinExistence type="predicted"/>
<name>A0A1R1YG63_9FUNG</name>
<protein>
    <submittedName>
        <fullName evidence="2">Uncharacterized protein</fullName>
    </submittedName>
</protein>
<dbReference type="EMBL" id="LSSN01000097">
    <property type="protein sequence ID" value="OMJ25890.1"/>
    <property type="molecule type" value="Genomic_DNA"/>
</dbReference>
<dbReference type="PROSITE" id="PS51257">
    <property type="entry name" value="PROKAR_LIPOPROTEIN"/>
    <property type="match status" value="1"/>
</dbReference>
<keyword evidence="1" id="KW-0732">Signal</keyword>
<evidence type="ECO:0000313" key="2">
    <source>
        <dbReference type="EMBL" id="OMJ25890.1"/>
    </source>
</evidence>
<gene>
    <name evidence="2" type="ORF">AYI70_g590</name>
</gene>
<dbReference type="OrthoDB" id="5563019at2759"/>
<evidence type="ECO:0000256" key="1">
    <source>
        <dbReference type="SAM" id="SignalP"/>
    </source>
</evidence>
<reference evidence="2 3" key="1">
    <citation type="submission" date="2017-01" db="EMBL/GenBank/DDBJ databases">
        <authorList>
            <person name="Mah S.A."/>
            <person name="Swanson W.J."/>
            <person name="Moy G.W."/>
            <person name="Vacquier V.D."/>
        </authorList>
    </citation>
    <scope>NUCLEOTIDE SEQUENCE [LARGE SCALE GENOMIC DNA]</scope>
    <source>
        <strain evidence="2 3">GSMNP</strain>
    </source>
</reference>
<dbReference type="AlphaFoldDB" id="A0A1R1YG63"/>
<organism evidence="2 3">
    <name type="scientific">Smittium culicis</name>
    <dbReference type="NCBI Taxonomy" id="133412"/>
    <lineage>
        <taxon>Eukaryota</taxon>
        <taxon>Fungi</taxon>
        <taxon>Fungi incertae sedis</taxon>
        <taxon>Zoopagomycota</taxon>
        <taxon>Kickxellomycotina</taxon>
        <taxon>Harpellomycetes</taxon>
        <taxon>Harpellales</taxon>
        <taxon>Legeriomycetaceae</taxon>
        <taxon>Smittium</taxon>
    </lineage>
</organism>
<sequence length="421" mass="44134">MLIKTSVFLLSVYAYTASTASCGNHGAARCLQANGLSQTYVKCEYGVEVEYECESGNLCYGSGSSGVLCIEKPLASKRQTASTSSFGGYERNIIQLIEGINGNSNSLNSWLISARSAMFTNKNAISDVAEAMNKVLSIKFTTIGNGINDLKDLRTTAAGQTKIINNAKKFMVAAIPNKNDFGYFMNDISNIAATSDISRQGLSSMITNLYKTGDNPITAAGQNSVIAALNNLRAISTIYHPKTFGAIFRGGLLPATIGPQLYKGTNGDSNSTDAMIASMLSQLEGRTSGMAGFYAASVVVCNNIAGNVNPGIIKSILDKFKSKNNSGVGLADTINGVANVIGSIGTRYNSQFNQIVATYSTNSGILCPGCGAPPDCGCDNDNFNALVLAILLLVASGLFATPTTSCCYTSSNLFASRSLVA</sequence>
<dbReference type="Proteomes" id="UP000187283">
    <property type="component" value="Unassembled WGS sequence"/>
</dbReference>
<accession>A0A1R1YG63</accession>
<feature type="signal peptide" evidence="1">
    <location>
        <begin position="1"/>
        <end position="22"/>
    </location>
</feature>